<sequence length="113" mass="12266">MHEQGKKIAKHQREGPRGGYAVQTRAKTGNDQRRDRNLLGHDVRGLHSDSGGVTADPGKSNHTGHAGESDQFAESVGRGERENSGNLKPVELPRFADVHGDGEQRPDHLVDDA</sequence>
<dbReference type="EMBL" id="BAAAQM010000031">
    <property type="protein sequence ID" value="GAA1983147.1"/>
    <property type="molecule type" value="Genomic_DNA"/>
</dbReference>
<reference evidence="3" key="1">
    <citation type="journal article" date="2019" name="Int. J. Syst. Evol. Microbiol.">
        <title>The Global Catalogue of Microorganisms (GCM) 10K type strain sequencing project: providing services to taxonomists for standard genome sequencing and annotation.</title>
        <authorList>
            <consortium name="The Broad Institute Genomics Platform"/>
            <consortium name="The Broad Institute Genome Sequencing Center for Infectious Disease"/>
            <person name="Wu L."/>
            <person name="Ma J."/>
        </authorList>
    </citation>
    <scope>NUCLEOTIDE SEQUENCE [LARGE SCALE GENOMIC DNA]</scope>
    <source>
        <strain evidence="3">JCM 16013</strain>
    </source>
</reference>
<evidence type="ECO:0000313" key="3">
    <source>
        <dbReference type="Proteomes" id="UP001499854"/>
    </source>
</evidence>
<protein>
    <submittedName>
        <fullName evidence="2">Uncharacterized protein</fullName>
    </submittedName>
</protein>
<name>A0ABP5DN67_9ACTN</name>
<dbReference type="Proteomes" id="UP001499854">
    <property type="component" value="Unassembled WGS sequence"/>
</dbReference>
<feature type="compositionally biased region" description="Basic and acidic residues" evidence="1">
    <location>
        <begin position="28"/>
        <end position="47"/>
    </location>
</feature>
<dbReference type="RefSeq" id="WP_344659634.1">
    <property type="nucleotide sequence ID" value="NZ_BAAAQM010000031.1"/>
</dbReference>
<gene>
    <name evidence="2" type="ORF">GCM10009838_50970</name>
</gene>
<feature type="compositionally biased region" description="Basic and acidic residues" evidence="1">
    <location>
        <begin position="94"/>
        <end position="113"/>
    </location>
</feature>
<proteinExistence type="predicted"/>
<evidence type="ECO:0000256" key="1">
    <source>
        <dbReference type="SAM" id="MobiDB-lite"/>
    </source>
</evidence>
<keyword evidence="3" id="KW-1185">Reference proteome</keyword>
<feature type="compositionally biased region" description="Basic and acidic residues" evidence="1">
    <location>
        <begin position="1"/>
        <end position="16"/>
    </location>
</feature>
<accession>A0ABP5DN67</accession>
<comment type="caution">
    <text evidence="2">The sequence shown here is derived from an EMBL/GenBank/DDBJ whole genome shotgun (WGS) entry which is preliminary data.</text>
</comment>
<feature type="region of interest" description="Disordered" evidence="1">
    <location>
        <begin position="1"/>
        <end position="113"/>
    </location>
</feature>
<organism evidence="2 3">
    <name type="scientific">Catenulispora subtropica</name>
    <dbReference type="NCBI Taxonomy" id="450798"/>
    <lineage>
        <taxon>Bacteria</taxon>
        <taxon>Bacillati</taxon>
        <taxon>Actinomycetota</taxon>
        <taxon>Actinomycetes</taxon>
        <taxon>Catenulisporales</taxon>
        <taxon>Catenulisporaceae</taxon>
        <taxon>Catenulispora</taxon>
    </lineage>
</organism>
<evidence type="ECO:0000313" key="2">
    <source>
        <dbReference type="EMBL" id="GAA1983147.1"/>
    </source>
</evidence>